<comment type="caution">
    <text evidence="2">The sequence shown here is derived from an EMBL/GenBank/DDBJ whole genome shotgun (WGS) entry which is preliminary data.</text>
</comment>
<evidence type="ECO:0000313" key="3">
    <source>
        <dbReference type="Proteomes" id="UP000709295"/>
    </source>
</evidence>
<keyword evidence="3" id="KW-1185">Reference proteome</keyword>
<proteinExistence type="predicted"/>
<dbReference type="EMBL" id="JAENGY010000003">
    <property type="protein sequence ID" value="KAG6977583.1"/>
    <property type="molecule type" value="Genomic_DNA"/>
</dbReference>
<reference evidence="2" key="1">
    <citation type="submission" date="2021-01" db="EMBL/GenBank/DDBJ databases">
        <title>Phytophthora aleatoria, a newly-described species from Pinus radiata is distinct from Phytophthora cactorum isolates based on comparative genomics.</title>
        <authorList>
            <person name="Mcdougal R."/>
            <person name="Panda P."/>
            <person name="Williams N."/>
            <person name="Studholme D.J."/>
        </authorList>
    </citation>
    <scope>NUCLEOTIDE SEQUENCE</scope>
    <source>
        <strain evidence="2">NZFS 4037</strain>
    </source>
</reference>
<organism evidence="2 3">
    <name type="scientific">Phytophthora aleatoria</name>
    <dbReference type="NCBI Taxonomy" id="2496075"/>
    <lineage>
        <taxon>Eukaryota</taxon>
        <taxon>Sar</taxon>
        <taxon>Stramenopiles</taxon>
        <taxon>Oomycota</taxon>
        <taxon>Peronosporomycetes</taxon>
        <taxon>Peronosporales</taxon>
        <taxon>Peronosporaceae</taxon>
        <taxon>Phytophthora</taxon>
    </lineage>
</organism>
<feature type="region of interest" description="Disordered" evidence="1">
    <location>
        <begin position="1"/>
        <end position="22"/>
    </location>
</feature>
<feature type="region of interest" description="Disordered" evidence="1">
    <location>
        <begin position="54"/>
        <end position="104"/>
    </location>
</feature>
<gene>
    <name evidence="2" type="ORF">JG688_00000204</name>
</gene>
<evidence type="ECO:0000313" key="2">
    <source>
        <dbReference type="EMBL" id="KAG6977583.1"/>
    </source>
</evidence>
<protein>
    <submittedName>
        <fullName evidence="2">Uncharacterized protein</fullName>
    </submittedName>
</protein>
<accession>A0A8J5ME11</accession>
<feature type="compositionally biased region" description="Basic residues" evidence="1">
    <location>
        <begin position="63"/>
        <end position="89"/>
    </location>
</feature>
<sequence>MQTRRQGAKAPMKKTCQLDDTPDEDGQWIYLPSSSLHLICLQLALMTGISFNAQENEVNAVKPGRKSKRKDGARAGHGGKKGLSKRQKVYKSAGNTASQESPPIFVFKTSKTSFRKRKQLKLEKQLDEDDKNKKRIEDLVAYFKNLDNQKLETA</sequence>
<name>A0A8J5ME11_9STRA</name>
<dbReference type="Proteomes" id="UP000709295">
    <property type="component" value="Unassembled WGS sequence"/>
</dbReference>
<dbReference type="AlphaFoldDB" id="A0A8J5ME11"/>
<evidence type="ECO:0000256" key="1">
    <source>
        <dbReference type="SAM" id="MobiDB-lite"/>
    </source>
</evidence>